<keyword evidence="1" id="KW-0808">Transferase</keyword>
<accession>X0XAQ6</accession>
<feature type="domain" description="Protein kinase" evidence="5">
    <location>
        <begin position="38"/>
        <end position="177"/>
    </location>
</feature>
<proteinExistence type="predicted"/>
<keyword evidence="4" id="KW-0067">ATP-binding</keyword>
<dbReference type="InterPro" id="IPR011009">
    <property type="entry name" value="Kinase-like_dom_sf"/>
</dbReference>
<sequence>MRILYIYNYKIIKIDEIMEKILKQYKVGEIIGEKYKINRILGGAGKSGMGTVYICKELNTKSFVALKTLQTLFLFSKRGVNSFKREAYIWMQLEAHPYIVKALAFETIDMLPYIILEYIAPDKNGKNTLAHYLKSPIPLKQAMLWGMQFCDGMHYALSHDVTPHRDVKPENIMITDD</sequence>
<reference evidence="6" key="1">
    <citation type="journal article" date="2014" name="Front. Microbiol.">
        <title>High frequency of phylogenetically diverse reductive dehalogenase-homologous genes in deep subseafloor sedimentary metagenomes.</title>
        <authorList>
            <person name="Kawai M."/>
            <person name="Futagami T."/>
            <person name="Toyoda A."/>
            <person name="Takaki Y."/>
            <person name="Nishi S."/>
            <person name="Hori S."/>
            <person name="Arai W."/>
            <person name="Tsubouchi T."/>
            <person name="Morono Y."/>
            <person name="Uchiyama I."/>
            <person name="Ito T."/>
            <person name="Fujiyama A."/>
            <person name="Inagaki F."/>
            <person name="Takami H."/>
        </authorList>
    </citation>
    <scope>NUCLEOTIDE SEQUENCE</scope>
    <source>
        <strain evidence="6">Expedition CK06-06</strain>
    </source>
</reference>
<evidence type="ECO:0000259" key="5">
    <source>
        <dbReference type="PROSITE" id="PS50011"/>
    </source>
</evidence>
<evidence type="ECO:0000256" key="3">
    <source>
        <dbReference type="ARBA" id="ARBA00022777"/>
    </source>
</evidence>
<dbReference type="PROSITE" id="PS50011">
    <property type="entry name" value="PROTEIN_KINASE_DOM"/>
    <property type="match status" value="1"/>
</dbReference>
<evidence type="ECO:0000313" key="6">
    <source>
        <dbReference type="EMBL" id="GAG33758.1"/>
    </source>
</evidence>
<name>X0XAQ6_9ZZZZ</name>
<organism evidence="6">
    <name type="scientific">marine sediment metagenome</name>
    <dbReference type="NCBI Taxonomy" id="412755"/>
    <lineage>
        <taxon>unclassified sequences</taxon>
        <taxon>metagenomes</taxon>
        <taxon>ecological metagenomes</taxon>
    </lineage>
</organism>
<evidence type="ECO:0000256" key="4">
    <source>
        <dbReference type="ARBA" id="ARBA00022840"/>
    </source>
</evidence>
<dbReference type="GO" id="GO:0004674">
    <property type="term" value="F:protein serine/threonine kinase activity"/>
    <property type="evidence" value="ECO:0007669"/>
    <property type="project" value="TreeGrafter"/>
</dbReference>
<comment type="caution">
    <text evidence="6">The sequence shown here is derived from an EMBL/GenBank/DDBJ whole genome shotgun (WGS) entry which is preliminary data.</text>
</comment>
<evidence type="ECO:0000256" key="2">
    <source>
        <dbReference type="ARBA" id="ARBA00022741"/>
    </source>
</evidence>
<keyword evidence="3" id="KW-0418">Kinase</keyword>
<gene>
    <name evidence="6" type="ORF">S01H1_68650</name>
</gene>
<dbReference type="Pfam" id="PF00069">
    <property type="entry name" value="Pkinase"/>
    <property type="match status" value="1"/>
</dbReference>
<feature type="non-terminal residue" evidence="6">
    <location>
        <position position="177"/>
    </location>
</feature>
<dbReference type="AlphaFoldDB" id="X0XAQ6"/>
<evidence type="ECO:0000256" key="1">
    <source>
        <dbReference type="ARBA" id="ARBA00022679"/>
    </source>
</evidence>
<dbReference type="GO" id="GO:0005524">
    <property type="term" value="F:ATP binding"/>
    <property type="evidence" value="ECO:0007669"/>
    <property type="project" value="UniProtKB-KW"/>
</dbReference>
<dbReference type="PANTHER" id="PTHR43289">
    <property type="entry name" value="MITOGEN-ACTIVATED PROTEIN KINASE KINASE KINASE 20-RELATED"/>
    <property type="match status" value="1"/>
</dbReference>
<dbReference type="Gene3D" id="3.30.200.20">
    <property type="entry name" value="Phosphorylase Kinase, domain 1"/>
    <property type="match status" value="1"/>
</dbReference>
<dbReference type="InterPro" id="IPR000719">
    <property type="entry name" value="Prot_kinase_dom"/>
</dbReference>
<keyword evidence="2" id="KW-0547">Nucleotide-binding</keyword>
<dbReference type="EMBL" id="BARS01045527">
    <property type="protein sequence ID" value="GAG33758.1"/>
    <property type="molecule type" value="Genomic_DNA"/>
</dbReference>
<dbReference type="Gene3D" id="1.10.510.10">
    <property type="entry name" value="Transferase(Phosphotransferase) domain 1"/>
    <property type="match status" value="1"/>
</dbReference>
<protein>
    <recommendedName>
        <fullName evidence="5">Protein kinase domain-containing protein</fullName>
    </recommendedName>
</protein>
<dbReference type="PANTHER" id="PTHR43289:SF6">
    <property type="entry name" value="SERINE_THREONINE-PROTEIN KINASE NEKL-3"/>
    <property type="match status" value="1"/>
</dbReference>
<dbReference type="SUPFAM" id="SSF56112">
    <property type="entry name" value="Protein kinase-like (PK-like)"/>
    <property type="match status" value="1"/>
</dbReference>